<evidence type="ECO:0000313" key="2">
    <source>
        <dbReference type="Proteomes" id="UP000008311"/>
    </source>
</evidence>
<dbReference type="STRING" id="3988.B9RAH8"/>
<dbReference type="InParanoid" id="B9RAH8"/>
<dbReference type="PANTHER" id="PTHR48153:SF2">
    <property type="entry name" value="UFM1-SPECIFIC PROTEASE 2"/>
    <property type="match status" value="1"/>
</dbReference>
<evidence type="ECO:0000313" key="1">
    <source>
        <dbReference type="EMBL" id="EEF51805.1"/>
    </source>
</evidence>
<dbReference type="PANTHER" id="PTHR48153">
    <property type="entry name" value="UFM1-SPECIFIC PROTEASE 2"/>
    <property type="match status" value="1"/>
</dbReference>
<organism evidence="1 2">
    <name type="scientific">Ricinus communis</name>
    <name type="common">Castor bean</name>
    <dbReference type="NCBI Taxonomy" id="3988"/>
    <lineage>
        <taxon>Eukaryota</taxon>
        <taxon>Viridiplantae</taxon>
        <taxon>Streptophyta</taxon>
        <taxon>Embryophyta</taxon>
        <taxon>Tracheophyta</taxon>
        <taxon>Spermatophyta</taxon>
        <taxon>Magnoliopsida</taxon>
        <taxon>eudicotyledons</taxon>
        <taxon>Gunneridae</taxon>
        <taxon>Pentapetalae</taxon>
        <taxon>rosids</taxon>
        <taxon>fabids</taxon>
        <taxon>Malpighiales</taxon>
        <taxon>Euphorbiaceae</taxon>
        <taxon>Acalyphoideae</taxon>
        <taxon>Acalypheae</taxon>
        <taxon>Ricinus</taxon>
    </lineage>
</organism>
<sequence>MIGGGEKVWPSNILGEPSTAVQWRLCIADTDPHHTGNDEYKKITNGGWKQAVDGKGKKFFLHDKFYNSLLPQKPNMV</sequence>
<dbReference type="AlphaFoldDB" id="B9RAH8"/>
<dbReference type="Proteomes" id="UP000008311">
    <property type="component" value="Unassembled WGS sequence"/>
</dbReference>
<reference evidence="2" key="1">
    <citation type="journal article" date="2010" name="Nat. Biotechnol.">
        <title>Draft genome sequence of the oilseed species Ricinus communis.</title>
        <authorList>
            <person name="Chan A.P."/>
            <person name="Crabtree J."/>
            <person name="Zhao Q."/>
            <person name="Lorenzi H."/>
            <person name="Orvis J."/>
            <person name="Puiu D."/>
            <person name="Melake-Berhan A."/>
            <person name="Jones K.M."/>
            <person name="Redman J."/>
            <person name="Chen G."/>
            <person name="Cahoon E.B."/>
            <person name="Gedil M."/>
            <person name="Stanke M."/>
            <person name="Haas B.J."/>
            <person name="Wortman J.R."/>
            <person name="Fraser-Liggett C.M."/>
            <person name="Ravel J."/>
            <person name="Rabinowicz P.D."/>
        </authorList>
    </citation>
    <scope>NUCLEOTIDE SEQUENCE [LARGE SCALE GENOMIC DNA]</scope>
    <source>
        <strain evidence="2">cv. Hale</strain>
    </source>
</reference>
<dbReference type="EMBL" id="EQ973773">
    <property type="protein sequence ID" value="EEF51805.1"/>
    <property type="molecule type" value="Genomic_DNA"/>
</dbReference>
<accession>B9RAH8</accession>
<protein>
    <submittedName>
        <fullName evidence="1">Uncharacterized protein</fullName>
    </submittedName>
</protein>
<dbReference type="Gene3D" id="3.90.70.130">
    <property type="match status" value="1"/>
</dbReference>
<gene>
    <name evidence="1" type="ORF">RCOM_1506580</name>
</gene>
<keyword evidence="2" id="KW-1185">Reference proteome</keyword>
<name>B9RAH8_RICCO</name>
<proteinExistence type="predicted"/>